<proteinExistence type="predicted"/>
<evidence type="ECO:0000256" key="3">
    <source>
        <dbReference type="SAM" id="Phobius"/>
    </source>
</evidence>
<dbReference type="PANTHER" id="PTHR27001:SF39">
    <property type="entry name" value="PROTEIN KINASE SUPERFAMILY PROTEIN"/>
    <property type="match status" value="1"/>
</dbReference>
<evidence type="ECO:0000256" key="1">
    <source>
        <dbReference type="ARBA" id="ARBA00022741"/>
    </source>
</evidence>
<feature type="domain" description="Protein kinase" evidence="4">
    <location>
        <begin position="64"/>
        <end position="334"/>
    </location>
</feature>
<evidence type="ECO:0000259" key="4">
    <source>
        <dbReference type="PROSITE" id="PS50011"/>
    </source>
</evidence>
<name>A0A4S4E3G2_CAMSN</name>
<evidence type="ECO:0000313" key="5">
    <source>
        <dbReference type="EMBL" id="THG09994.1"/>
    </source>
</evidence>
<keyword evidence="3" id="KW-1133">Transmembrane helix</keyword>
<organism evidence="5 6">
    <name type="scientific">Camellia sinensis var. sinensis</name>
    <name type="common">China tea</name>
    <dbReference type="NCBI Taxonomy" id="542762"/>
    <lineage>
        <taxon>Eukaryota</taxon>
        <taxon>Viridiplantae</taxon>
        <taxon>Streptophyta</taxon>
        <taxon>Embryophyta</taxon>
        <taxon>Tracheophyta</taxon>
        <taxon>Spermatophyta</taxon>
        <taxon>Magnoliopsida</taxon>
        <taxon>eudicotyledons</taxon>
        <taxon>Gunneridae</taxon>
        <taxon>Pentapetalae</taxon>
        <taxon>asterids</taxon>
        <taxon>Ericales</taxon>
        <taxon>Theaceae</taxon>
        <taxon>Camellia</taxon>
    </lineage>
</organism>
<dbReference type="AlphaFoldDB" id="A0A4S4E3G2"/>
<keyword evidence="3" id="KW-0472">Membrane</keyword>
<dbReference type="FunFam" id="1.10.510.10:FF:000477">
    <property type="entry name" value="Receptor protein kinase CRINKLY4"/>
    <property type="match status" value="1"/>
</dbReference>
<dbReference type="PROSITE" id="PS50011">
    <property type="entry name" value="PROTEIN_KINASE_DOM"/>
    <property type="match status" value="1"/>
</dbReference>
<dbReference type="Gene3D" id="3.30.200.20">
    <property type="entry name" value="Phosphorylase Kinase, domain 1"/>
    <property type="match status" value="1"/>
</dbReference>
<dbReference type="FunFam" id="3.30.200.20:FF:000638">
    <property type="entry name" value="serine/threonine-protein kinase-like protein ACR4"/>
    <property type="match status" value="1"/>
</dbReference>
<dbReference type="InterPro" id="IPR011009">
    <property type="entry name" value="Kinase-like_dom_sf"/>
</dbReference>
<evidence type="ECO:0000313" key="6">
    <source>
        <dbReference type="Proteomes" id="UP000306102"/>
    </source>
</evidence>
<keyword evidence="3" id="KW-0812">Transmembrane</keyword>
<dbReference type="InterPro" id="IPR000719">
    <property type="entry name" value="Prot_kinase_dom"/>
</dbReference>
<feature type="transmembrane region" description="Helical" evidence="3">
    <location>
        <begin position="7"/>
        <end position="31"/>
    </location>
</feature>
<keyword evidence="6" id="KW-1185">Reference proteome</keyword>
<accession>A0A4S4E3G2</accession>
<dbReference type="SUPFAM" id="SSF56112">
    <property type="entry name" value="Protein kinase-like (PK-like)"/>
    <property type="match status" value="1"/>
</dbReference>
<dbReference type="Pfam" id="PF00069">
    <property type="entry name" value="Pkinase"/>
    <property type="match status" value="1"/>
</dbReference>
<dbReference type="Gene3D" id="1.10.510.10">
    <property type="entry name" value="Transferase(Phosphotransferase) domain 1"/>
    <property type="match status" value="1"/>
</dbReference>
<dbReference type="Proteomes" id="UP000306102">
    <property type="component" value="Unassembled WGS sequence"/>
</dbReference>
<evidence type="ECO:0000256" key="2">
    <source>
        <dbReference type="ARBA" id="ARBA00022840"/>
    </source>
</evidence>
<dbReference type="PANTHER" id="PTHR27001">
    <property type="entry name" value="OS01G0253100 PROTEIN"/>
    <property type="match status" value="1"/>
</dbReference>
<keyword evidence="2" id="KW-0067">ATP-binding</keyword>
<reference evidence="5 6" key="1">
    <citation type="journal article" date="2018" name="Proc. Natl. Acad. Sci. U.S.A.">
        <title>Draft genome sequence of Camellia sinensis var. sinensis provides insights into the evolution of the tea genome and tea quality.</title>
        <authorList>
            <person name="Wei C."/>
            <person name="Yang H."/>
            <person name="Wang S."/>
            <person name="Zhao J."/>
            <person name="Liu C."/>
            <person name="Gao L."/>
            <person name="Xia E."/>
            <person name="Lu Y."/>
            <person name="Tai Y."/>
            <person name="She G."/>
            <person name="Sun J."/>
            <person name="Cao H."/>
            <person name="Tong W."/>
            <person name="Gao Q."/>
            <person name="Li Y."/>
            <person name="Deng W."/>
            <person name="Jiang X."/>
            <person name="Wang W."/>
            <person name="Chen Q."/>
            <person name="Zhang S."/>
            <person name="Li H."/>
            <person name="Wu J."/>
            <person name="Wang P."/>
            <person name="Li P."/>
            <person name="Shi C."/>
            <person name="Zheng F."/>
            <person name="Jian J."/>
            <person name="Huang B."/>
            <person name="Shan D."/>
            <person name="Shi M."/>
            <person name="Fang C."/>
            <person name="Yue Y."/>
            <person name="Li F."/>
            <person name="Li D."/>
            <person name="Wei S."/>
            <person name="Han B."/>
            <person name="Jiang C."/>
            <person name="Yin Y."/>
            <person name="Xia T."/>
            <person name="Zhang Z."/>
            <person name="Bennetzen J.L."/>
            <person name="Zhao S."/>
            <person name="Wan X."/>
        </authorList>
    </citation>
    <scope>NUCLEOTIDE SEQUENCE [LARGE SCALE GENOMIC DNA]</scope>
    <source>
        <strain evidence="6">cv. Shuchazao</strain>
        <tissue evidence="5">Leaf</tissue>
    </source>
</reference>
<keyword evidence="1" id="KW-0547">Nucleotide-binding</keyword>
<comment type="caution">
    <text evidence="5">The sequence shown here is derived from an EMBL/GenBank/DDBJ whole genome shotgun (WGS) entry which is preliminary data.</text>
</comment>
<gene>
    <name evidence="5" type="ORF">TEA_009982</name>
</gene>
<dbReference type="GO" id="GO:0005524">
    <property type="term" value="F:ATP binding"/>
    <property type="evidence" value="ECO:0007669"/>
    <property type="project" value="UniProtKB-KW"/>
</dbReference>
<dbReference type="GO" id="GO:0005886">
    <property type="term" value="C:plasma membrane"/>
    <property type="evidence" value="ECO:0007669"/>
    <property type="project" value="TreeGrafter"/>
</dbReference>
<sequence>MSHGEDIAYNVVMAFLSFSLIALGVILFFLYKNKPVDEFQETIPTKLYASPYSLMDIDSATDGFNHRRLIGQGRLGTVYAAVLPSGELVAVKRIHPRIVLSNAGFGFYQLCFGFSSMLKWLSLAHHPNIVPVLGFSEAPGERIILMEFVGMMSLDYYLHQNSDDMSLLDWHRRLRVAAGVARAVEYLHEVVAPHIVHGCIKPSNVLIDVKFCARVCDYGLSFLVPQERRGLEGYVDDEYWVERRGVSKECDVFGFGVVLLELLSGRGSENGLIVNWALPLIKEMKFGELLDPRLVIPSDMKPLVRLAKVASACVGNSRRNRPSIVQVASILNNLEMDLCF</sequence>
<dbReference type="STRING" id="542762.A0A4S4E3G2"/>
<dbReference type="EMBL" id="SDRB02008095">
    <property type="protein sequence ID" value="THG09994.1"/>
    <property type="molecule type" value="Genomic_DNA"/>
</dbReference>
<protein>
    <recommendedName>
        <fullName evidence="4">Protein kinase domain-containing protein</fullName>
    </recommendedName>
</protein>
<dbReference type="GO" id="GO:0004672">
    <property type="term" value="F:protein kinase activity"/>
    <property type="evidence" value="ECO:0007669"/>
    <property type="project" value="InterPro"/>
</dbReference>